<dbReference type="OrthoDB" id="4254560at2"/>
<organism evidence="4 5">
    <name type="scientific">Streptomyces dysideae</name>
    <dbReference type="NCBI Taxonomy" id="909626"/>
    <lineage>
        <taxon>Bacteria</taxon>
        <taxon>Bacillati</taxon>
        <taxon>Actinomycetota</taxon>
        <taxon>Actinomycetes</taxon>
        <taxon>Kitasatosporales</taxon>
        <taxon>Streptomycetaceae</taxon>
        <taxon>Streptomyces</taxon>
    </lineage>
</organism>
<dbReference type="InterPro" id="IPR041916">
    <property type="entry name" value="Anti_sigma_zinc_sf"/>
</dbReference>
<dbReference type="AlphaFoldDB" id="A0A124IDQ0"/>
<accession>A0A124IDQ0</accession>
<sequence length="103" mass="11739">MKRQRVPGPGRVWAECREQIRHVRLRGDVEAYADGQLTGAHRMRVAAHIACCWACSGSLQLLRLIKVSLRHHPQRTPPSLASARVRRFAHHLTTPPGQVRPRR</sequence>
<dbReference type="InterPro" id="IPR027383">
    <property type="entry name" value="Znf_put"/>
</dbReference>
<dbReference type="Pfam" id="PF13490">
    <property type="entry name" value="zf-HC2"/>
    <property type="match status" value="1"/>
</dbReference>
<evidence type="ECO:0000259" key="3">
    <source>
        <dbReference type="Pfam" id="PF13490"/>
    </source>
</evidence>
<evidence type="ECO:0000313" key="5">
    <source>
        <dbReference type="Proteomes" id="UP000053260"/>
    </source>
</evidence>
<feature type="domain" description="Putative zinc-finger" evidence="3">
    <location>
        <begin position="30"/>
        <end position="55"/>
    </location>
</feature>
<keyword evidence="5" id="KW-1185">Reference proteome</keyword>
<name>A0A124IDQ0_9ACTN</name>
<evidence type="ECO:0000256" key="1">
    <source>
        <dbReference type="ARBA" id="ARBA00023015"/>
    </source>
</evidence>
<evidence type="ECO:0000256" key="2">
    <source>
        <dbReference type="ARBA" id="ARBA00023163"/>
    </source>
</evidence>
<keyword evidence="1" id="KW-0805">Transcription regulation</keyword>
<proteinExistence type="predicted"/>
<dbReference type="STRING" id="909626.AQJ91_39220"/>
<gene>
    <name evidence="4" type="ORF">AQJ91_39220</name>
</gene>
<dbReference type="Gene3D" id="1.10.10.1320">
    <property type="entry name" value="Anti-sigma factor, zinc-finger domain"/>
    <property type="match status" value="1"/>
</dbReference>
<reference evidence="4 5" key="1">
    <citation type="submission" date="2015-10" db="EMBL/GenBank/DDBJ databases">
        <title>Draft genome sequence of Streptomyces sp. RV15, isolated from a marine sponge.</title>
        <authorList>
            <person name="Ruckert C."/>
            <person name="Abdelmohsen U.R."/>
            <person name="Winkler A."/>
            <person name="Hentschel U."/>
            <person name="Kalinowski J."/>
            <person name="Kampfer P."/>
            <person name="Glaeser S."/>
        </authorList>
    </citation>
    <scope>NUCLEOTIDE SEQUENCE [LARGE SCALE GENOMIC DNA]</scope>
    <source>
        <strain evidence="4 5">RV15</strain>
    </source>
</reference>
<protein>
    <recommendedName>
        <fullName evidence="3">Putative zinc-finger domain-containing protein</fullName>
    </recommendedName>
</protein>
<keyword evidence="2" id="KW-0804">Transcription</keyword>
<evidence type="ECO:0000313" key="4">
    <source>
        <dbReference type="EMBL" id="KUO15800.1"/>
    </source>
</evidence>
<dbReference type="EMBL" id="LMXB01000103">
    <property type="protein sequence ID" value="KUO15800.1"/>
    <property type="molecule type" value="Genomic_DNA"/>
</dbReference>
<dbReference type="Proteomes" id="UP000053260">
    <property type="component" value="Unassembled WGS sequence"/>
</dbReference>
<comment type="caution">
    <text evidence="4">The sequence shown here is derived from an EMBL/GenBank/DDBJ whole genome shotgun (WGS) entry which is preliminary data.</text>
</comment>